<comment type="subcellular location">
    <subcellularLocation>
        <location evidence="1">Membrane</location>
        <topology evidence="1">Multi-pass membrane protein</topology>
    </subcellularLocation>
</comment>
<comment type="caution">
    <text evidence="7">The sequence shown here is derived from an EMBL/GenBank/DDBJ whole genome shotgun (WGS) entry which is preliminary data.</text>
</comment>
<feature type="transmembrane region" description="Helical" evidence="5">
    <location>
        <begin position="416"/>
        <end position="436"/>
    </location>
</feature>
<evidence type="ECO:0000256" key="3">
    <source>
        <dbReference type="ARBA" id="ARBA00022989"/>
    </source>
</evidence>
<feature type="transmembrane region" description="Helical" evidence="5">
    <location>
        <begin position="115"/>
        <end position="131"/>
    </location>
</feature>
<accession>A0A9X2E6U2</accession>
<evidence type="ECO:0000256" key="1">
    <source>
        <dbReference type="ARBA" id="ARBA00004141"/>
    </source>
</evidence>
<feature type="transmembrane region" description="Helical" evidence="5">
    <location>
        <begin position="39"/>
        <end position="57"/>
    </location>
</feature>
<feature type="transmembrane region" description="Helical" evidence="5">
    <location>
        <begin position="350"/>
        <end position="369"/>
    </location>
</feature>
<proteinExistence type="predicted"/>
<evidence type="ECO:0000256" key="2">
    <source>
        <dbReference type="ARBA" id="ARBA00022692"/>
    </source>
</evidence>
<dbReference type="Proteomes" id="UP001139157">
    <property type="component" value="Unassembled WGS sequence"/>
</dbReference>
<dbReference type="AlphaFoldDB" id="A0A9X2E6U2"/>
<dbReference type="RefSeq" id="WP_251913157.1">
    <property type="nucleotide sequence ID" value="NZ_JAMRXG010000006.1"/>
</dbReference>
<evidence type="ECO:0000313" key="7">
    <source>
        <dbReference type="EMBL" id="MCM6775187.1"/>
    </source>
</evidence>
<dbReference type="GO" id="GO:0016020">
    <property type="term" value="C:membrane"/>
    <property type="evidence" value="ECO:0007669"/>
    <property type="project" value="UniProtKB-SubCell"/>
</dbReference>
<keyword evidence="2 5" id="KW-0812">Transmembrane</keyword>
<evidence type="ECO:0000259" key="6">
    <source>
        <dbReference type="Pfam" id="PF13515"/>
    </source>
</evidence>
<feature type="transmembrane region" description="Helical" evidence="5">
    <location>
        <begin position="448"/>
        <end position="466"/>
    </location>
</feature>
<sequence>MPSTPRTQDRTTPAHRTLRRALPVRGLLRLRPVADTWRWSALSAMIAVGAPEVTLLAAGHLELALYTSAGGLCALYAHGLPYAARARTLAWVLLAMLAGTAVAACTAALTDAAVLRVAVIALLSGLFKVGCDATRIGPPGNVVFTFVVATAAFVPTRLAAVPTHLALVLLGGVLAWCVCLAPSIFRPHAPERLAVARALTTSARLLRTTPDDPAEARLRYEAAAAVYAAWNTLRQTPVLSAERAPLARLVARAESAMAAHRADQADVLEEWARALRRRRGIPTVRPVAAELDEMRGVAAERAADADASGVRRLLAAFVPGSALLPIGIRVALGGAAAGWTSMMLGVDRPYWAVLTAVAAFVANTALSWQRAVLRVLGSLGGVLLFTALAPLLHSAAALVVVSLVCLLAVEATISRNYGLAMIFVTPMALAMTEFVARTPPHRLVLDRWLDTCVGAAVGIAVCFLVPNRRVSNRVAMALRNLEAVTANSRVATDAAAARGRLTAALIEMREAADVAAGEWWSAPLPEERIVAAERAGHRALAELTTRSAAS</sequence>
<feature type="transmembrane region" description="Helical" evidence="5">
    <location>
        <begin position="166"/>
        <end position="185"/>
    </location>
</feature>
<gene>
    <name evidence="7" type="ORF">NDR86_17065</name>
</gene>
<feature type="transmembrane region" description="Helical" evidence="5">
    <location>
        <begin position="89"/>
        <end position="109"/>
    </location>
</feature>
<dbReference type="InterPro" id="IPR049453">
    <property type="entry name" value="Memb_transporter_dom"/>
</dbReference>
<feature type="domain" description="Integral membrane bound transporter" evidence="6">
    <location>
        <begin position="337"/>
        <end position="461"/>
    </location>
</feature>
<keyword evidence="8" id="KW-1185">Reference proteome</keyword>
<keyword evidence="3 5" id="KW-1133">Transmembrane helix</keyword>
<feature type="transmembrane region" description="Helical" evidence="5">
    <location>
        <begin position="63"/>
        <end position="82"/>
    </location>
</feature>
<keyword evidence="4 5" id="KW-0472">Membrane</keyword>
<evidence type="ECO:0000256" key="5">
    <source>
        <dbReference type="SAM" id="Phobius"/>
    </source>
</evidence>
<protein>
    <submittedName>
        <fullName evidence="7">FUSC family protein</fullName>
    </submittedName>
</protein>
<feature type="transmembrane region" description="Helical" evidence="5">
    <location>
        <begin position="143"/>
        <end position="160"/>
    </location>
</feature>
<dbReference type="Pfam" id="PF13515">
    <property type="entry name" value="FUSC_2"/>
    <property type="match status" value="1"/>
</dbReference>
<name>A0A9X2E6U2_9NOCA</name>
<dbReference type="EMBL" id="JAMRXG010000006">
    <property type="protein sequence ID" value="MCM6775187.1"/>
    <property type="molecule type" value="Genomic_DNA"/>
</dbReference>
<evidence type="ECO:0000313" key="8">
    <source>
        <dbReference type="Proteomes" id="UP001139157"/>
    </source>
</evidence>
<organism evidence="7 8">
    <name type="scientific">Nocardia pulmonis</name>
    <dbReference type="NCBI Taxonomy" id="2951408"/>
    <lineage>
        <taxon>Bacteria</taxon>
        <taxon>Bacillati</taxon>
        <taxon>Actinomycetota</taxon>
        <taxon>Actinomycetes</taxon>
        <taxon>Mycobacteriales</taxon>
        <taxon>Nocardiaceae</taxon>
        <taxon>Nocardia</taxon>
    </lineage>
</organism>
<evidence type="ECO:0000256" key="4">
    <source>
        <dbReference type="ARBA" id="ARBA00023136"/>
    </source>
</evidence>
<feature type="transmembrane region" description="Helical" evidence="5">
    <location>
        <begin position="381"/>
        <end position="409"/>
    </location>
</feature>
<reference evidence="7" key="1">
    <citation type="submission" date="2022-06" db="EMBL/GenBank/DDBJ databases">
        <title>Novel species in genus nocardia.</title>
        <authorList>
            <person name="Li F."/>
        </authorList>
    </citation>
    <scope>NUCLEOTIDE SEQUENCE</scope>
    <source>
        <strain evidence="7">CDC141</strain>
    </source>
</reference>